<dbReference type="AlphaFoldDB" id="A0A069QEF6"/>
<dbReference type="PATRIC" id="fig|1122985.7.peg.2726"/>
<comment type="caution">
    <text evidence="1">The sequence shown here is derived from an EMBL/GenBank/DDBJ whole genome shotgun (WGS) entry which is preliminary data.</text>
</comment>
<dbReference type="Proteomes" id="UP000027442">
    <property type="component" value="Unassembled WGS sequence"/>
</dbReference>
<gene>
    <name evidence="1" type="ORF">HMPREF1991_02632</name>
</gene>
<keyword evidence="2" id="KW-1185">Reference proteome</keyword>
<organism evidence="1 2">
    <name type="scientific">Hoylesella loescheii DSM 19665 = JCM 12249 = ATCC 15930</name>
    <dbReference type="NCBI Taxonomy" id="1122985"/>
    <lineage>
        <taxon>Bacteria</taxon>
        <taxon>Pseudomonadati</taxon>
        <taxon>Bacteroidota</taxon>
        <taxon>Bacteroidia</taxon>
        <taxon>Bacteroidales</taxon>
        <taxon>Prevotellaceae</taxon>
        <taxon>Hoylesella</taxon>
    </lineage>
</organism>
<protein>
    <submittedName>
        <fullName evidence="1">Uncharacterized protein</fullName>
    </submittedName>
</protein>
<sequence length="39" mass="4444">MIIFGFAAFLASYNLFILSRFNLLFPCSSNGLTKTRQQL</sequence>
<proteinExistence type="predicted"/>
<evidence type="ECO:0000313" key="2">
    <source>
        <dbReference type="Proteomes" id="UP000027442"/>
    </source>
</evidence>
<reference evidence="1 2" key="1">
    <citation type="submission" date="2013-08" db="EMBL/GenBank/DDBJ databases">
        <authorList>
            <person name="Weinstock G."/>
            <person name="Sodergren E."/>
            <person name="Wylie T."/>
            <person name="Fulton L."/>
            <person name="Fulton R."/>
            <person name="Fronick C."/>
            <person name="O'Laughlin M."/>
            <person name="Godfrey J."/>
            <person name="Miner T."/>
            <person name="Herter B."/>
            <person name="Appelbaum E."/>
            <person name="Cordes M."/>
            <person name="Lek S."/>
            <person name="Wollam A."/>
            <person name="Pepin K.H."/>
            <person name="Palsikar V.B."/>
            <person name="Mitreva M."/>
            <person name="Wilson R.K."/>
        </authorList>
    </citation>
    <scope>NUCLEOTIDE SEQUENCE [LARGE SCALE GENOMIC DNA]</scope>
    <source>
        <strain evidence="1 2">ATCC 15930</strain>
    </source>
</reference>
<accession>A0A069QEF6</accession>
<dbReference type="HOGENOM" id="CLU_3314654_0_0_10"/>
<name>A0A069QEF6_HOYLO</name>
<evidence type="ECO:0000313" key="1">
    <source>
        <dbReference type="EMBL" id="KDR51268.1"/>
    </source>
</evidence>
<dbReference type="EMBL" id="JNGW01000116">
    <property type="protein sequence ID" value="KDR51268.1"/>
    <property type="molecule type" value="Genomic_DNA"/>
</dbReference>